<name>A0AAN7X497_ELEMC</name>
<evidence type="ECO:0000313" key="3">
    <source>
        <dbReference type="Proteomes" id="UP001346869"/>
    </source>
</evidence>
<protein>
    <submittedName>
        <fullName evidence="2">Uncharacterized protein</fullName>
    </submittedName>
</protein>
<comment type="caution">
    <text evidence="2">The sequence shown here is derived from an EMBL/GenBank/DDBJ whole genome shotgun (WGS) entry which is preliminary data.</text>
</comment>
<reference evidence="2 3" key="2">
    <citation type="journal article" date="2023" name="Mol. Biol. Evol.">
        <title>Genomics of Secondarily Temperate Adaptation in the Only Non-Antarctic Icefish.</title>
        <authorList>
            <person name="Rivera-Colon A.G."/>
            <person name="Rayamajhi N."/>
            <person name="Minhas B.F."/>
            <person name="Madrigal G."/>
            <person name="Bilyk K.T."/>
            <person name="Yoon V."/>
            <person name="Hune M."/>
            <person name="Gregory S."/>
            <person name="Cheng C.H.C."/>
            <person name="Catchen J.M."/>
        </authorList>
    </citation>
    <scope>NUCLEOTIDE SEQUENCE [LARGE SCALE GENOMIC DNA]</scope>
    <source>
        <strain evidence="2">JMC-PN-2008</strain>
    </source>
</reference>
<sequence>MKNTSSFKTEVRGRGHGKEAADEKHRNIRSSLCSVHDNTFCPYPHKPPPSTVIWLPRGSGPQGGPDQRTKHTIHATKPRTGCTPRGLNAS</sequence>
<feature type="compositionally biased region" description="Basic and acidic residues" evidence="1">
    <location>
        <begin position="9"/>
        <end position="25"/>
    </location>
</feature>
<proteinExistence type="predicted"/>
<reference evidence="2 3" key="1">
    <citation type="journal article" date="2023" name="Genes (Basel)">
        <title>Chromosome-Level Genome Assembly and Circadian Gene Repertoire of the Patagonia Blennie Eleginops maclovinus-The Closest Ancestral Proxy of Antarctic Cryonotothenioids.</title>
        <authorList>
            <person name="Cheng C.C."/>
            <person name="Rivera-Colon A.G."/>
            <person name="Minhas B.F."/>
            <person name="Wilson L."/>
            <person name="Rayamajhi N."/>
            <person name="Vargas-Chacoff L."/>
            <person name="Catchen J.M."/>
        </authorList>
    </citation>
    <scope>NUCLEOTIDE SEQUENCE [LARGE SCALE GENOMIC DNA]</scope>
    <source>
        <strain evidence="2">JMC-PN-2008</strain>
    </source>
</reference>
<accession>A0AAN7X497</accession>
<evidence type="ECO:0000313" key="2">
    <source>
        <dbReference type="EMBL" id="KAK5854316.1"/>
    </source>
</evidence>
<feature type="region of interest" description="Disordered" evidence="1">
    <location>
        <begin position="51"/>
        <end position="90"/>
    </location>
</feature>
<dbReference type="Proteomes" id="UP001346869">
    <property type="component" value="Unassembled WGS sequence"/>
</dbReference>
<feature type="region of interest" description="Disordered" evidence="1">
    <location>
        <begin position="1"/>
        <end position="25"/>
    </location>
</feature>
<organism evidence="2 3">
    <name type="scientific">Eleginops maclovinus</name>
    <name type="common">Patagonian blennie</name>
    <name type="synonym">Eleginus maclovinus</name>
    <dbReference type="NCBI Taxonomy" id="56733"/>
    <lineage>
        <taxon>Eukaryota</taxon>
        <taxon>Metazoa</taxon>
        <taxon>Chordata</taxon>
        <taxon>Craniata</taxon>
        <taxon>Vertebrata</taxon>
        <taxon>Euteleostomi</taxon>
        <taxon>Actinopterygii</taxon>
        <taxon>Neopterygii</taxon>
        <taxon>Teleostei</taxon>
        <taxon>Neoteleostei</taxon>
        <taxon>Acanthomorphata</taxon>
        <taxon>Eupercaria</taxon>
        <taxon>Perciformes</taxon>
        <taxon>Notothenioidei</taxon>
        <taxon>Eleginopidae</taxon>
        <taxon>Eleginops</taxon>
    </lineage>
</organism>
<evidence type="ECO:0000256" key="1">
    <source>
        <dbReference type="SAM" id="MobiDB-lite"/>
    </source>
</evidence>
<gene>
    <name evidence="2" type="ORF">PBY51_015397</name>
</gene>
<dbReference type="EMBL" id="JAUZQC010000019">
    <property type="protein sequence ID" value="KAK5854316.1"/>
    <property type="molecule type" value="Genomic_DNA"/>
</dbReference>
<dbReference type="AlphaFoldDB" id="A0AAN7X497"/>
<keyword evidence="3" id="KW-1185">Reference proteome</keyword>